<dbReference type="Proteomes" id="UP000006860">
    <property type="component" value="Chromosome"/>
</dbReference>
<dbReference type="STRING" id="756272.Plabr_1094"/>
<reference evidence="3" key="1">
    <citation type="submission" date="2011-02" db="EMBL/GenBank/DDBJ databases">
        <title>The complete genome of Planctomyces brasiliensis DSM 5305.</title>
        <authorList>
            <person name="Lucas S."/>
            <person name="Copeland A."/>
            <person name="Lapidus A."/>
            <person name="Bruce D."/>
            <person name="Goodwin L."/>
            <person name="Pitluck S."/>
            <person name="Kyrpides N."/>
            <person name="Mavromatis K."/>
            <person name="Pagani I."/>
            <person name="Ivanova N."/>
            <person name="Ovchinnikova G."/>
            <person name="Lu M."/>
            <person name="Detter J.C."/>
            <person name="Han C."/>
            <person name="Land M."/>
            <person name="Hauser L."/>
            <person name="Markowitz V."/>
            <person name="Cheng J.-F."/>
            <person name="Hugenholtz P."/>
            <person name="Woyke T."/>
            <person name="Wu D."/>
            <person name="Tindall B."/>
            <person name="Pomrenke H.G."/>
            <person name="Brambilla E."/>
            <person name="Klenk H.-P."/>
            <person name="Eisen J.A."/>
        </authorList>
    </citation>
    <scope>NUCLEOTIDE SEQUENCE [LARGE SCALE GENOMIC DNA]</scope>
    <source>
        <strain evidence="3">ATCC 49424 / DSM 5305 / JCM 21570 / NBRC 103401 / IFAM 1448</strain>
    </source>
</reference>
<protein>
    <submittedName>
        <fullName evidence="2">Phosphorylase kinase</fullName>
    </submittedName>
</protein>
<dbReference type="InterPro" id="IPR012341">
    <property type="entry name" value="6hp_glycosidase-like_sf"/>
</dbReference>
<dbReference type="RefSeq" id="WP_013627445.1">
    <property type="nucleotide sequence ID" value="NC_015174.1"/>
</dbReference>
<dbReference type="eggNOG" id="COG3387">
    <property type="taxonomic scope" value="Bacteria"/>
</dbReference>
<dbReference type="GO" id="GO:0016301">
    <property type="term" value="F:kinase activity"/>
    <property type="evidence" value="ECO:0007669"/>
    <property type="project" value="UniProtKB-KW"/>
</dbReference>
<organism evidence="2 3">
    <name type="scientific">Rubinisphaera brasiliensis (strain ATCC 49424 / DSM 5305 / JCM 21570 / IAM 15109 / NBRC 103401 / IFAM 1448)</name>
    <name type="common">Planctomyces brasiliensis</name>
    <dbReference type="NCBI Taxonomy" id="756272"/>
    <lineage>
        <taxon>Bacteria</taxon>
        <taxon>Pseudomonadati</taxon>
        <taxon>Planctomycetota</taxon>
        <taxon>Planctomycetia</taxon>
        <taxon>Planctomycetales</taxon>
        <taxon>Planctomycetaceae</taxon>
        <taxon>Rubinisphaera</taxon>
    </lineage>
</organism>
<evidence type="ECO:0000259" key="1">
    <source>
        <dbReference type="Pfam" id="PF00723"/>
    </source>
</evidence>
<dbReference type="InterPro" id="IPR008928">
    <property type="entry name" value="6-hairpin_glycosidase_sf"/>
</dbReference>
<evidence type="ECO:0000313" key="3">
    <source>
        <dbReference type="Proteomes" id="UP000006860"/>
    </source>
</evidence>
<proteinExistence type="predicted"/>
<dbReference type="KEGG" id="pbs:Plabr_1094"/>
<gene>
    <name evidence="2" type="ordered locus">Plabr_1094</name>
</gene>
<dbReference type="OrthoDB" id="5605254at2"/>
<feature type="domain" description="GH15-like" evidence="1">
    <location>
        <begin position="42"/>
        <end position="219"/>
    </location>
</feature>
<keyword evidence="2" id="KW-0418">Kinase</keyword>
<dbReference type="AlphaFoldDB" id="F0SKP2"/>
<name>F0SKP2_RUBBR</name>
<accession>F0SKP2</accession>
<dbReference type="GO" id="GO:0005975">
    <property type="term" value="P:carbohydrate metabolic process"/>
    <property type="evidence" value="ECO:0007669"/>
    <property type="project" value="InterPro"/>
</dbReference>
<sequence length="436" mass="50229">MSQKRCQALEPYFKEEYVQSDLDQLETLLREAGTFDFVPLDNGLFPAALALQEDLEYTGYSNVWVRDNVLVSYGLFASGDIQKAVHCLKTLAAYFWKYKNRFEDIIAGTADPEDPMQRPHIRFDGKSLSENNQQWAHAQNDALGYFLWLYSKLIREEHIPVGDVEPELLQLFVDYLHVIRFWEDEDNGHWEEAKKIEASSIGAVTAGLLELSKLYDDKPELTEKNRPSCEQFDRLEEGITRGRNALNKILPSECVQSDPGKERKYDSALLFLIEPLQMTDGAIADCILRDVSDHLQGEFGIRRYIGDSYWCADYKDKLDPEQRTNDFSEDQSSRDQLLTPGQEAQWCIFDPILSVIYGRRFVKTQNADDRAKQIAHFHRALTQLTNEESDFPPLRCPESYYMVKGKYVPNDITPLLWTQANLLLAIHTMRQTSQAG</sequence>
<keyword evidence="3" id="KW-1185">Reference proteome</keyword>
<evidence type="ECO:0000313" key="2">
    <source>
        <dbReference type="EMBL" id="ADY58712.1"/>
    </source>
</evidence>
<dbReference type="SUPFAM" id="SSF48208">
    <property type="entry name" value="Six-hairpin glycosidases"/>
    <property type="match status" value="1"/>
</dbReference>
<dbReference type="InterPro" id="IPR011613">
    <property type="entry name" value="GH15-like"/>
</dbReference>
<dbReference type="Pfam" id="PF00723">
    <property type="entry name" value="Glyco_hydro_15"/>
    <property type="match status" value="1"/>
</dbReference>
<keyword evidence="2" id="KW-0808">Transferase</keyword>
<dbReference type="EMBL" id="CP002546">
    <property type="protein sequence ID" value="ADY58712.1"/>
    <property type="molecule type" value="Genomic_DNA"/>
</dbReference>
<dbReference type="HOGENOM" id="CLU_045369_0_0_0"/>
<dbReference type="Gene3D" id="1.50.10.10">
    <property type="match status" value="1"/>
</dbReference>